<evidence type="ECO:0000256" key="3">
    <source>
        <dbReference type="ARBA" id="ARBA00022737"/>
    </source>
</evidence>
<dbReference type="FunCoup" id="A9VA28">
    <property type="interactions" value="1044"/>
</dbReference>
<keyword evidence="2" id="KW-0853">WD repeat</keyword>
<evidence type="ECO:0000313" key="7">
    <source>
        <dbReference type="Proteomes" id="UP000001357"/>
    </source>
</evidence>
<dbReference type="PANTHER" id="PTHR16453">
    <property type="entry name" value="WD40 DOMAIN-CONTAINING PROTEIN MIO FAMILY MEMBER"/>
    <property type="match status" value="1"/>
</dbReference>
<dbReference type="InterPro" id="IPR037593">
    <property type="entry name" value="MIOS/Sea4"/>
</dbReference>
<dbReference type="SUPFAM" id="SSF50978">
    <property type="entry name" value="WD40 repeat-like"/>
    <property type="match status" value="1"/>
</dbReference>
<evidence type="ECO:0000256" key="2">
    <source>
        <dbReference type="ARBA" id="ARBA00022574"/>
    </source>
</evidence>
<evidence type="ECO:0000256" key="1">
    <source>
        <dbReference type="ARBA" id="ARBA00009713"/>
    </source>
</evidence>
<dbReference type="eggNOG" id="KOG1008">
    <property type="taxonomic scope" value="Eukaryota"/>
</dbReference>
<evidence type="ECO:0000259" key="5">
    <source>
        <dbReference type="Pfam" id="PF21719"/>
    </source>
</evidence>
<dbReference type="InParanoid" id="A9VA28"/>
<gene>
    <name evidence="6" type="ORF">MONBRDRAFT_29084</name>
</gene>
<evidence type="ECO:0008006" key="8">
    <source>
        <dbReference type="Google" id="ProtNLM"/>
    </source>
</evidence>
<protein>
    <recommendedName>
        <fullName evidence="8">WD repeat protein mio zinc-ribbon like domain-containing protein</fullName>
    </recommendedName>
</protein>
<dbReference type="GO" id="GO:1904263">
    <property type="term" value="P:positive regulation of TORC1 signaling"/>
    <property type="evidence" value="ECO:0000318"/>
    <property type="project" value="GO_Central"/>
</dbReference>
<feature type="domain" description="MIOS-like alpha-solenoid" evidence="5">
    <location>
        <begin position="395"/>
        <end position="614"/>
    </location>
</feature>
<name>A9VA28_MONBE</name>
<reference evidence="6 7" key="1">
    <citation type="journal article" date="2008" name="Nature">
        <title>The genome of the choanoflagellate Monosiga brevicollis and the origin of metazoans.</title>
        <authorList>
            <consortium name="JGI Sequencing"/>
            <person name="King N."/>
            <person name="Westbrook M.J."/>
            <person name="Young S.L."/>
            <person name="Kuo A."/>
            <person name="Abedin M."/>
            <person name="Chapman J."/>
            <person name="Fairclough S."/>
            <person name="Hellsten U."/>
            <person name="Isogai Y."/>
            <person name="Letunic I."/>
            <person name="Marr M."/>
            <person name="Pincus D."/>
            <person name="Putnam N."/>
            <person name="Rokas A."/>
            <person name="Wright K.J."/>
            <person name="Zuzow R."/>
            <person name="Dirks W."/>
            <person name="Good M."/>
            <person name="Goodstein D."/>
            <person name="Lemons D."/>
            <person name="Li W."/>
            <person name="Lyons J.B."/>
            <person name="Morris A."/>
            <person name="Nichols S."/>
            <person name="Richter D.J."/>
            <person name="Salamov A."/>
            <person name="Bork P."/>
            <person name="Lim W.A."/>
            <person name="Manning G."/>
            <person name="Miller W.T."/>
            <person name="McGinnis W."/>
            <person name="Shapiro H."/>
            <person name="Tjian R."/>
            <person name="Grigoriev I.V."/>
            <person name="Rokhsar D."/>
        </authorList>
    </citation>
    <scope>NUCLEOTIDE SEQUENCE [LARGE SCALE GENOMIC DNA]</scope>
    <source>
        <strain evidence="7">MX1 / ATCC 50154</strain>
    </source>
</reference>
<dbReference type="CDD" id="cd16691">
    <property type="entry name" value="mRING-H2-C3H3C2_Mio"/>
    <property type="match status" value="1"/>
</dbReference>
<dbReference type="InterPro" id="IPR031488">
    <property type="entry name" value="Zn_ribbon_mio"/>
</dbReference>
<dbReference type="AlphaFoldDB" id="A9VA28"/>
<dbReference type="Gene3D" id="2.130.10.10">
    <property type="entry name" value="YVTN repeat-like/Quinoprotein amine dehydrogenase"/>
    <property type="match status" value="1"/>
</dbReference>
<keyword evidence="3" id="KW-0677">Repeat</keyword>
<dbReference type="GeneID" id="5894843"/>
<dbReference type="RefSeq" id="XP_001749542.1">
    <property type="nucleotide sequence ID" value="XM_001749490.1"/>
</dbReference>
<dbReference type="Pfam" id="PF21719">
    <property type="entry name" value="MIOS_a-sol"/>
    <property type="match status" value="1"/>
</dbReference>
<evidence type="ECO:0000259" key="4">
    <source>
        <dbReference type="Pfam" id="PF17034"/>
    </source>
</evidence>
<dbReference type="Proteomes" id="UP000001357">
    <property type="component" value="Unassembled WGS sequence"/>
</dbReference>
<sequence length="855" mass="95116">MASAAAIRPHPLDPNLVITLGKGIRAYNGALEPLEDCALTDEVYLHKIVAEWQPRSGSHLLAIGCHNGTVHLQDVDPANDSDKRAAKILVPRLARVVTDVQWQPKNTNLLAVGFQKDPKGQSREGTLYIYDVSTAMVNLYDRRRHPDSMTRHASSRSNALHRVPGLIEINVGEGVSSLAWRNLETAQLVVGHAAGISLYDLRSSSEGQRVTRKACNRVRINPNNPDQLISISGQEVQLFDLRKTVKPVHSPHCSNPISLDWCSTFLQKSQVPHAPVTSRPGLMGVLSKDSDCVHITDYHWRLERSAAGGEDVEMSTMTQSSSAPEPVAAFAWNPHVPAEMLSITASGQLCRLRAPYHNVVALSCQGMVMSRGAPGQLLSSVDRKAAQASDISMLMRDRLDAGYGLDVNKNLEITADQDDRLCDLWRWLQGYQDAASSFFGVVQALHLPSEHLQNLQPTSARVDYNQAIVVATHDATPQRNLALQICNWRTDAEEIEIKLRRLETRQEFERAAATALFCQNIERAMACLTSHRQQQGLESDPILVSYAMTLAGYQPDATSNRFWRQTCAQLKAQLTNPYLRAGLAFLTSDGTDYSEVLRERGMRLTDRLAFACRYLNDEALEQSIKDITAEVTASGQLDGLLLTGASENGLTILQSYLDRTGDVQSVFLIAACMLQLVQRQRTTGTVAARNLHSDQRFVGWYDSYRRLLDQWRRWMDRARLEVKLHALLSNRTVKGQVTLKCSSCSKRLNTLDPRYRTSALSQRTAAHGCPSCRKPLPRCAVCAQRLGNPAHIHRVAKDKGAPEPTSARDTLDGFDVWFSWCQTCRHGAHAKCLQDWFEHHETCPVAGCECTCASY</sequence>
<comment type="similarity">
    <text evidence="1">Belongs to the WD repeat mio family.</text>
</comment>
<dbReference type="GO" id="GO:0034198">
    <property type="term" value="P:cellular response to amino acid starvation"/>
    <property type="evidence" value="ECO:0000318"/>
    <property type="project" value="GO_Central"/>
</dbReference>
<dbReference type="PANTHER" id="PTHR16453:SF9">
    <property type="entry name" value="GATOR COMPLEX PROTEIN MIOS"/>
    <property type="match status" value="1"/>
</dbReference>
<dbReference type="InterPro" id="IPR036322">
    <property type="entry name" value="WD40_repeat_dom_sf"/>
</dbReference>
<dbReference type="EMBL" id="CH991572">
    <property type="protein sequence ID" value="EDQ85593.1"/>
    <property type="molecule type" value="Genomic_DNA"/>
</dbReference>
<dbReference type="InterPro" id="IPR015943">
    <property type="entry name" value="WD40/YVTN_repeat-like_dom_sf"/>
</dbReference>
<dbReference type="KEGG" id="mbr:MONBRDRAFT_29084"/>
<accession>A9VA28</accession>
<feature type="domain" description="GATOR2 complex protein MIO zinc-ribbon like" evidence="4">
    <location>
        <begin position="766"/>
        <end position="853"/>
    </location>
</feature>
<proteinExistence type="inferred from homology"/>
<dbReference type="Pfam" id="PF21720">
    <property type="entry name" value="MIOS_WD40"/>
    <property type="match status" value="1"/>
</dbReference>
<dbReference type="GO" id="GO:0005737">
    <property type="term" value="C:cytoplasm"/>
    <property type="evidence" value="ECO:0000318"/>
    <property type="project" value="GO_Central"/>
</dbReference>
<organism evidence="6 7">
    <name type="scientific">Monosiga brevicollis</name>
    <name type="common">Choanoflagellate</name>
    <dbReference type="NCBI Taxonomy" id="81824"/>
    <lineage>
        <taxon>Eukaryota</taxon>
        <taxon>Choanoflagellata</taxon>
        <taxon>Craspedida</taxon>
        <taxon>Salpingoecidae</taxon>
        <taxon>Monosiga</taxon>
    </lineage>
</organism>
<evidence type="ECO:0000313" key="6">
    <source>
        <dbReference type="EMBL" id="EDQ85593.1"/>
    </source>
</evidence>
<dbReference type="STRING" id="81824.A9VA28"/>
<dbReference type="OMA" id="AGDVHFC"/>
<keyword evidence="7" id="KW-1185">Reference proteome</keyword>
<dbReference type="Pfam" id="PF17034">
    <property type="entry name" value="zinc_ribbon_16"/>
    <property type="match status" value="1"/>
</dbReference>
<dbReference type="InterPro" id="IPR049092">
    <property type="entry name" value="MIOS_a-sol"/>
</dbReference>